<feature type="region of interest" description="Disordered" evidence="8">
    <location>
        <begin position="1"/>
        <end position="28"/>
    </location>
</feature>
<dbReference type="PANTHER" id="PTHR46206:SF7">
    <property type="entry name" value="P450, PUTATIVE (EUROFUNG)-RELATED"/>
    <property type="match status" value="1"/>
</dbReference>
<dbReference type="CDD" id="cd11041">
    <property type="entry name" value="CYP503A1-like"/>
    <property type="match status" value="1"/>
</dbReference>
<accession>A0AAW0G482</accession>
<evidence type="ECO:0000256" key="1">
    <source>
        <dbReference type="ARBA" id="ARBA00001971"/>
    </source>
</evidence>
<dbReference type="PANTHER" id="PTHR46206">
    <property type="entry name" value="CYTOCHROME P450"/>
    <property type="match status" value="1"/>
</dbReference>
<dbReference type="InterPro" id="IPR036396">
    <property type="entry name" value="Cyt_P450_sf"/>
</dbReference>
<proteinExistence type="inferred from homology"/>
<comment type="cofactor">
    <cofactor evidence="1 6">
        <name>heme</name>
        <dbReference type="ChEBI" id="CHEBI:30413"/>
    </cofactor>
</comment>
<dbReference type="GO" id="GO:0004497">
    <property type="term" value="F:monooxygenase activity"/>
    <property type="evidence" value="ECO:0007669"/>
    <property type="project" value="UniProtKB-KW"/>
</dbReference>
<comment type="similarity">
    <text evidence="2 7">Belongs to the cytochrome P450 family.</text>
</comment>
<dbReference type="InterPro" id="IPR001128">
    <property type="entry name" value="Cyt_P450"/>
</dbReference>
<keyword evidence="10" id="KW-1185">Reference proteome</keyword>
<dbReference type="PRINTS" id="PR00465">
    <property type="entry name" value="EP450IV"/>
</dbReference>
<dbReference type="GO" id="GO:0005506">
    <property type="term" value="F:iron ion binding"/>
    <property type="evidence" value="ECO:0007669"/>
    <property type="project" value="InterPro"/>
</dbReference>
<evidence type="ECO:0000256" key="4">
    <source>
        <dbReference type="ARBA" id="ARBA00023002"/>
    </source>
</evidence>
<gene>
    <name evidence="9" type="ORF">QCA50_010102</name>
</gene>
<keyword evidence="3 6" id="KW-0479">Metal-binding</keyword>
<dbReference type="InterPro" id="IPR017972">
    <property type="entry name" value="Cyt_P450_CS"/>
</dbReference>
<protein>
    <recommendedName>
        <fullName evidence="11">Cytochrome P450</fullName>
    </recommendedName>
</protein>
<dbReference type="PROSITE" id="PS00086">
    <property type="entry name" value="CYTOCHROME_P450"/>
    <property type="match status" value="1"/>
</dbReference>
<evidence type="ECO:0008006" key="11">
    <source>
        <dbReference type="Google" id="ProtNLM"/>
    </source>
</evidence>
<reference evidence="9 10" key="1">
    <citation type="submission" date="2022-09" db="EMBL/GenBank/DDBJ databases">
        <authorList>
            <person name="Palmer J.M."/>
        </authorList>
    </citation>
    <scope>NUCLEOTIDE SEQUENCE [LARGE SCALE GENOMIC DNA]</scope>
    <source>
        <strain evidence="9 10">DSM 7382</strain>
    </source>
</reference>
<evidence type="ECO:0000256" key="3">
    <source>
        <dbReference type="ARBA" id="ARBA00022723"/>
    </source>
</evidence>
<keyword evidence="4 7" id="KW-0560">Oxidoreductase</keyword>
<organism evidence="9 10">
    <name type="scientific">Cerrena zonata</name>
    <dbReference type="NCBI Taxonomy" id="2478898"/>
    <lineage>
        <taxon>Eukaryota</taxon>
        <taxon>Fungi</taxon>
        <taxon>Dikarya</taxon>
        <taxon>Basidiomycota</taxon>
        <taxon>Agaricomycotina</taxon>
        <taxon>Agaricomycetes</taxon>
        <taxon>Polyporales</taxon>
        <taxon>Cerrenaceae</taxon>
        <taxon>Cerrena</taxon>
    </lineage>
</organism>
<evidence type="ECO:0000313" key="10">
    <source>
        <dbReference type="Proteomes" id="UP001385951"/>
    </source>
</evidence>
<evidence type="ECO:0000256" key="5">
    <source>
        <dbReference type="ARBA" id="ARBA00023004"/>
    </source>
</evidence>
<evidence type="ECO:0000256" key="2">
    <source>
        <dbReference type="ARBA" id="ARBA00010617"/>
    </source>
</evidence>
<dbReference type="Gene3D" id="1.10.630.10">
    <property type="entry name" value="Cytochrome P450"/>
    <property type="match status" value="1"/>
</dbReference>
<feature type="binding site" description="axial binding residue" evidence="6">
    <location>
        <position position="505"/>
    </location>
    <ligand>
        <name>heme</name>
        <dbReference type="ChEBI" id="CHEBI:30413"/>
    </ligand>
    <ligandPart>
        <name>Fe</name>
        <dbReference type="ChEBI" id="CHEBI:18248"/>
    </ligandPart>
</feature>
<dbReference type="InterPro" id="IPR002403">
    <property type="entry name" value="Cyt_P450_E_grp-IV"/>
</dbReference>
<dbReference type="SUPFAM" id="SSF48264">
    <property type="entry name" value="Cytochrome P450"/>
    <property type="match status" value="1"/>
</dbReference>
<dbReference type="Proteomes" id="UP001385951">
    <property type="component" value="Unassembled WGS sequence"/>
</dbReference>
<dbReference type="AlphaFoldDB" id="A0AAW0G482"/>
<dbReference type="EMBL" id="JASBNA010000016">
    <property type="protein sequence ID" value="KAK7686504.1"/>
    <property type="molecule type" value="Genomic_DNA"/>
</dbReference>
<sequence length="561" mass="64575">MKKSNIVLDKKSSQSNNNDRESLQFTSERPLSNTETRILTGVRCDQTQGHRLHSQELRLYIKGASEDKGPIRTRPLFHSFVIIFYRWKFLGLAHIPTIGPSVPLLSYFGAYRFVHEAKDMLNEGYAKYKGGVFKIARADRWLVIVTGRRLIDEVRMMPEDKMSFRDAVDDFFPLRYCFGPDIRENPFHVELIRSQLTRQIATMLEDVRDEICASFDAYIPASTNEWLPISTLSTFQQIVARVSSRVFVGLPMCHDKDYINLAVMHTREISRVRQAMNWLPQFMKPIAAHYMIDTKHGLSIGMKLLKPVIQERLDQMHKYGTDWPQKPNDMLQWVIEEITDQGKNIDHIIPYILFFNFVAIHSSSISFTHALYHLAASPEYIAPLREEIETVVKQDGWTKLAMQKLKKVDSFMRESQRMNGINALSLSRMAKKDITLSDGTFIPTGTVIAAASSATHLDSENYTDPNVFDPWRFSSKREEDGENARHQFVATSTEYIPFGHGKHACPGRFFAANELKTMLAYTIVNYDVKFEGDIPRPQNVWHGNRVVPDTSVNVLFRKRVV</sequence>
<comment type="caution">
    <text evidence="9">The sequence shown here is derived from an EMBL/GenBank/DDBJ whole genome shotgun (WGS) entry which is preliminary data.</text>
</comment>
<dbReference type="Pfam" id="PF00067">
    <property type="entry name" value="p450"/>
    <property type="match status" value="1"/>
</dbReference>
<keyword evidence="7" id="KW-0503">Monooxygenase</keyword>
<evidence type="ECO:0000313" key="9">
    <source>
        <dbReference type="EMBL" id="KAK7686504.1"/>
    </source>
</evidence>
<name>A0AAW0G482_9APHY</name>
<keyword evidence="5 6" id="KW-0408">Iron</keyword>
<dbReference type="GO" id="GO:0020037">
    <property type="term" value="F:heme binding"/>
    <property type="evidence" value="ECO:0007669"/>
    <property type="project" value="InterPro"/>
</dbReference>
<feature type="compositionally biased region" description="Basic and acidic residues" evidence="8">
    <location>
        <begin position="8"/>
        <end position="22"/>
    </location>
</feature>
<evidence type="ECO:0000256" key="8">
    <source>
        <dbReference type="SAM" id="MobiDB-lite"/>
    </source>
</evidence>
<dbReference type="GO" id="GO:0016705">
    <property type="term" value="F:oxidoreductase activity, acting on paired donors, with incorporation or reduction of molecular oxygen"/>
    <property type="evidence" value="ECO:0007669"/>
    <property type="project" value="InterPro"/>
</dbReference>
<evidence type="ECO:0000256" key="7">
    <source>
        <dbReference type="RuleBase" id="RU000461"/>
    </source>
</evidence>
<evidence type="ECO:0000256" key="6">
    <source>
        <dbReference type="PIRSR" id="PIRSR602403-1"/>
    </source>
</evidence>
<keyword evidence="6 7" id="KW-0349">Heme</keyword>